<dbReference type="GO" id="GO:0045211">
    <property type="term" value="C:postsynaptic membrane"/>
    <property type="evidence" value="ECO:0007669"/>
    <property type="project" value="InterPro"/>
</dbReference>
<proteinExistence type="predicted"/>
<dbReference type="PRINTS" id="PR00254">
    <property type="entry name" value="NICOTINICR"/>
</dbReference>
<dbReference type="EMBL" id="MTYJ01000091">
    <property type="protein sequence ID" value="OQV15262.1"/>
    <property type="molecule type" value="Genomic_DNA"/>
</dbReference>
<keyword evidence="13" id="KW-1185">Reference proteome</keyword>
<keyword evidence="7 12" id="KW-0675">Receptor</keyword>
<dbReference type="SUPFAM" id="SSF63712">
    <property type="entry name" value="Nicotinic receptor ligand binding domain-like"/>
    <property type="match status" value="1"/>
</dbReference>
<evidence type="ECO:0000256" key="4">
    <source>
        <dbReference type="ARBA" id="ARBA00023018"/>
    </source>
</evidence>
<evidence type="ECO:0000256" key="9">
    <source>
        <dbReference type="ARBA" id="ARBA00023303"/>
    </source>
</evidence>
<dbReference type="InterPro" id="IPR002394">
    <property type="entry name" value="Nicotinic_acetylcholine_rcpt"/>
</dbReference>
<accession>A0A1W0WJC8</accession>
<evidence type="ECO:0000259" key="11">
    <source>
        <dbReference type="Pfam" id="PF02931"/>
    </source>
</evidence>
<dbReference type="PANTHER" id="PTHR18945">
    <property type="entry name" value="NEUROTRANSMITTER GATED ION CHANNEL"/>
    <property type="match status" value="1"/>
</dbReference>
<gene>
    <name evidence="12" type="ORF">BV898_10496</name>
</gene>
<evidence type="ECO:0000313" key="12">
    <source>
        <dbReference type="EMBL" id="OQV15262.1"/>
    </source>
</evidence>
<dbReference type="AlphaFoldDB" id="A0A1W0WJC8"/>
<evidence type="ECO:0000256" key="3">
    <source>
        <dbReference type="ARBA" id="ARBA00022692"/>
    </source>
</evidence>
<dbReference type="GO" id="GO:0004888">
    <property type="term" value="F:transmembrane signaling receptor activity"/>
    <property type="evidence" value="ECO:0007669"/>
    <property type="project" value="InterPro"/>
</dbReference>
<dbReference type="Gene3D" id="2.70.170.10">
    <property type="entry name" value="Neurotransmitter-gated ion-channel ligand-binding domain"/>
    <property type="match status" value="1"/>
</dbReference>
<evidence type="ECO:0000256" key="1">
    <source>
        <dbReference type="ARBA" id="ARBA00022448"/>
    </source>
</evidence>
<evidence type="ECO:0000256" key="7">
    <source>
        <dbReference type="ARBA" id="ARBA00023170"/>
    </source>
</evidence>
<comment type="subcellular location">
    <subcellularLocation>
        <location evidence="10">Synaptic cell membrane</location>
        <topology evidence="10">Multi-pass membrane protein</topology>
    </subcellularLocation>
</comment>
<dbReference type="OrthoDB" id="5975154at2759"/>
<dbReference type="InterPro" id="IPR036734">
    <property type="entry name" value="Neur_chan_lig-bd_sf"/>
</dbReference>
<reference evidence="13" key="1">
    <citation type="submission" date="2017-01" db="EMBL/GenBank/DDBJ databases">
        <title>Comparative genomics of anhydrobiosis in the tardigrade Hypsibius dujardini.</title>
        <authorList>
            <person name="Yoshida Y."/>
            <person name="Koutsovoulos G."/>
            <person name="Laetsch D."/>
            <person name="Stevens L."/>
            <person name="Kumar S."/>
            <person name="Horikawa D."/>
            <person name="Ishino K."/>
            <person name="Komine S."/>
            <person name="Tomita M."/>
            <person name="Blaxter M."/>
            <person name="Arakawa K."/>
        </authorList>
    </citation>
    <scope>NUCLEOTIDE SEQUENCE [LARGE SCALE GENOMIC DNA]</scope>
    <source>
        <strain evidence="13">Z151</strain>
    </source>
</reference>
<name>A0A1W0WJC8_HYPEX</name>
<evidence type="ECO:0000313" key="13">
    <source>
        <dbReference type="Proteomes" id="UP000192578"/>
    </source>
</evidence>
<keyword evidence="5" id="KW-0406">Ion transport</keyword>
<feature type="domain" description="Neurotransmitter-gated ion-channel ligand-binding" evidence="11">
    <location>
        <begin position="34"/>
        <end position="159"/>
    </location>
</feature>
<keyword evidence="2" id="KW-1003">Cell membrane</keyword>
<dbReference type="InterPro" id="IPR006202">
    <property type="entry name" value="Neur_chan_lig-bd"/>
</dbReference>
<keyword evidence="4" id="KW-0770">Synapse</keyword>
<keyword evidence="1" id="KW-0813">Transport</keyword>
<sequence length="195" mass="21656">MCEVVRSPTSMAVGRLALTWICLAGYTSASSHAERLYSDLMQEHNKLVRPVFHNTGILNVSLGLRFLQLIGVDEVNQVITTRMMVRQSWNDYKLQWWPDDYGGITHIDVPADSIWLPDIVLYNNADGNYQITSLYTARINWTGHVVWEPACIYKSSCMVSRALQTAPEPARAGGAVRACSRAVVPAAVSIFAIAV</sequence>
<dbReference type="Pfam" id="PF02931">
    <property type="entry name" value="Neur_chan_LBD"/>
    <property type="match status" value="1"/>
</dbReference>
<keyword evidence="6" id="KW-0472">Membrane</keyword>
<organism evidence="12 13">
    <name type="scientific">Hypsibius exemplaris</name>
    <name type="common">Freshwater tardigrade</name>
    <dbReference type="NCBI Taxonomy" id="2072580"/>
    <lineage>
        <taxon>Eukaryota</taxon>
        <taxon>Metazoa</taxon>
        <taxon>Ecdysozoa</taxon>
        <taxon>Tardigrada</taxon>
        <taxon>Eutardigrada</taxon>
        <taxon>Parachela</taxon>
        <taxon>Hypsibioidea</taxon>
        <taxon>Hypsibiidae</taxon>
        <taxon>Hypsibius</taxon>
    </lineage>
</organism>
<comment type="caution">
    <text evidence="12">The sequence shown here is derived from an EMBL/GenBank/DDBJ whole genome shotgun (WGS) entry which is preliminary data.</text>
</comment>
<dbReference type="GO" id="GO:0022848">
    <property type="term" value="F:acetylcholine-gated monoatomic cation-selective channel activity"/>
    <property type="evidence" value="ECO:0007669"/>
    <property type="project" value="InterPro"/>
</dbReference>
<dbReference type="Proteomes" id="UP000192578">
    <property type="component" value="Unassembled WGS sequence"/>
</dbReference>
<keyword evidence="3" id="KW-0812">Transmembrane</keyword>
<dbReference type="InterPro" id="IPR006201">
    <property type="entry name" value="Neur_channel"/>
</dbReference>
<keyword evidence="9" id="KW-0407">Ion channel</keyword>
<evidence type="ECO:0000256" key="5">
    <source>
        <dbReference type="ARBA" id="ARBA00023065"/>
    </source>
</evidence>
<evidence type="ECO:0000256" key="8">
    <source>
        <dbReference type="ARBA" id="ARBA00023286"/>
    </source>
</evidence>
<keyword evidence="8" id="KW-1071">Ligand-gated ion channel</keyword>
<protein>
    <submittedName>
        <fullName evidence="12">Acetylcholine receptor subunit alpha-like 1</fullName>
    </submittedName>
</protein>
<evidence type="ECO:0000256" key="2">
    <source>
        <dbReference type="ARBA" id="ARBA00022475"/>
    </source>
</evidence>
<evidence type="ECO:0000256" key="6">
    <source>
        <dbReference type="ARBA" id="ARBA00023136"/>
    </source>
</evidence>
<evidence type="ECO:0000256" key="10">
    <source>
        <dbReference type="ARBA" id="ARBA00034099"/>
    </source>
</evidence>